<feature type="compositionally biased region" description="Basic residues" evidence="1">
    <location>
        <begin position="164"/>
        <end position="175"/>
    </location>
</feature>
<accession>A0A7R8ZV37</accession>
<sequence>MPRGRRRSQMKRRHLLEGSRHHDPSWYSTGGSRLQSRVDQRTKYAIDDEGLPSQAKNELSTDDPLFSWSPYFGRNRKNIGKFLTGIKNRDSSPAISIIESHELNQAQEDEWERIKQRKKEEQRRRKEMEREERRRTRGLGKKKKNRKRKRKEKLSKEEREERRRNRRKKGKQRRKKVEEEENLVDLTDDDHEEFAIHQVSEEIQIGSTAPMKTIVCEEEKMEREKKTEAGELLTENL</sequence>
<proteinExistence type="predicted"/>
<organism evidence="2">
    <name type="scientific">Cyprideis torosa</name>
    <dbReference type="NCBI Taxonomy" id="163714"/>
    <lineage>
        <taxon>Eukaryota</taxon>
        <taxon>Metazoa</taxon>
        <taxon>Ecdysozoa</taxon>
        <taxon>Arthropoda</taxon>
        <taxon>Crustacea</taxon>
        <taxon>Oligostraca</taxon>
        <taxon>Ostracoda</taxon>
        <taxon>Podocopa</taxon>
        <taxon>Podocopida</taxon>
        <taxon>Cytherocopina</taxon>
        <taxon>Cytheroidea</taxon>
        <taxon>Cytherideidae</taxon>
        <taxon>Cyprideis</taxon>
    </lineage>
</organism>
<feature type="non-terminal residue" evidence="2">
    <location>
        <position position="237"/>
    </location>
</feature>
<dbReference type="EMBL" id="OB665477">
    <property type="protein sequence ID" value="CAD7232998.1"/>
    <property type="molecule type" value="Genomic_DNA"/>
</dbReference>
<gene>
    <name evidence="2" type="ORF">CTOB1V02_LOCUS10823</name>
</gene>
<feature type="compositionally biased region" description="Basic and acidic residues" evidence="1">
    <location>
        <begin position="15"/>
        <end position="24"/>
    </location>
</feature>
<evidence type="ECO:0000313" key="2">
    <source>
        <dbReference type="EMBL" id="CAD7232998.1"/>
    </source>
</evidence>
<feature type="compositionally biased region" description="Basic and acidic residues" evidence="1">
    <location>
        <begin position="114"/>
        <end position="134"/>
    </location>
</feature>
<evidence type="ECO:0000256" key="1">
    <source>
        <dbReference type="SAM" id="MobiDB-lite"/>
    </source>
</evidence>
<feature type="compositionally biased region" description="Basic residues" evidence="1">
    <location>
        <begin position="1"/>
        <end position="14"/>
    </location>
</feature>
<feature type="region of interest" description="Disordered" evidence="1">
    <location>
        <begin position="114"/>
        <end position="185"/>
    </location>
</feature>
<reference evidence="2" key="1">
    <citation type="submission" date="2020-11" db="EMBL/GenBank/DDBJ databases">
        <authorList>
            <person name="Tran Van P."/>
        </authorList>
    </citation>
    <scope>NUCLEOTIDE SEQUENCE</scope>
</reference>
<feature type="compositionally biased region" description="Basic and acidic residues" evidence="1">
    <location>
        <begin position="36"/>
        <end position="46"/>
    </location>
</feature>
<feature type="compositionally biased region" description="Polar residues" evidence="1">
    <location>
        <begin position="26"/>
        <end position="35"/>
    </location>
</feature>
<name>A0A7R8ZV37_9CRUS</name>
<protein>
    <submittedName>
        <fullName evidence="2">Uncharacterized protein</fullName>
    </submittedName>
</protein>
<feature type="compositionally biased region" description="Basic residues" evidence="1">
    <location>
        <begin position="135"/>
        <end position="153"/>
    </location>
</feature>
<feature type="region of interest" description="Disordered" evidence="1">
    <location>
        <begin position="1"/>
        <end position="71"/>
    </location>
</feature>
<feature type="compositionally biased region" description="Basic and acidic residues" evidence="1">
    <location>
        <begin position="154"/>
        <end position="163"/>
    </location>
</feature>
<dbReference type="AlphaFoldDB" id="A0A7R8ZV37"/>